<sequence>MTAAPEVDEAGEGGDTAPLRLRHGRHLLPMPQLAALDTGLFEILAATPAGIAETAARPGTTGRAAGAMPAVEAALGFLDAPPGGGSARTERARAYLLRESPLYSVVSGRRPS</sequence>
<keyword evidence="2" id="KW-1185">Reference proteome</keyword>
<organism evidence="1 2">
    <name type="scientific">Actinokineospora iranica</name>
    <dbReference type="NCBI Taxonomy" id="1271860"/>
    <lineage>
        <taxon>Bacteria</taxon>
        <taxon>Bacillati</taxon>
        <taxon>Actinomycetota</taxon>
        <taxon>Actinomycetes</taxon>
        <taxon>Pseudonocardiales</taxon>
        <taxon>Pseudonocardiaceae</taxon>
        <taxon>Actinokineospora</taxon>
    </lineage>
</organism>
<dbReference type="RefSeq" id="WP_091456354.1">
    <property type="nucleotide sequence ID" value="NZ_FMZZ01000018.1"/>
</dbReference>
<protein>
    <submittedName>
        <fullName evidence="1">Uncharacterized protein</fullName>
    </submittedName>
</protein>
<proteinExistence type="predicted"/>
<evidence type="ECO:0000313" key="1">
    <source>
        <dbReference type="EMBL" id="SDD79007.1"/>
    </source>
</evidence>
<dbReference type="AlphaFoldDB" id="A0A1G6XNR9"/>
<accession>A0A1G6XNR9</accession>
<dbReference type="EMBL" id="FMZZ01000018">
    <property type="protein sequence ID" value="SDD79007.1"/>
    <property type="molecule type" value="Genomic_DNA"/>
</dbReference>
<gene>
    <name evidence="1" type="ORF">SAMN05216174_11816</name>
</gene>
<evidence type="ECO:0000313" key="2">
    <source>
        <dbReference type="Proteomes" id="UP000199501"/>
    </source>
</evidence>
<name>A0A1G6XNR9_9PSEU</name>
<reference evidence="2" key="1">
    <citation type="submission" date="2016-10" db="EMBL/GenBank/DDBJ databases">
        <authorList>
            <person name="Varghese N."/>
            <person name="Submissions S."/>
        </authorList>
    </citation>
    <scope>NUCLEOTIDE SEQUENCE [LARGE SCALE GENOMIC DNA]</scope>
    <source>
        <strain evidence="2">IBRC-M 10403</strain>
    </source>
</reference>
<dbReference type="Proteomes" id="UP000199501">
    <property type="component" value="Unassembled WGS sequence"/>
</dbReference>
<dbReference type="STRING" id="1271860.SAMN05216174_11816"/>